<evidence type="ECO:0000259" key="6">
    <source>
        <dbReference type="PROSITE" id="PS50929"/>
    </source>
</evidence>
<dbReference type="GO" id="GO:0005524">
    <property type="term" value="F:ATP binding"/>
    <property type="evidence" value="ECO:0007669"/>
    <property type="project" value="InterPro"/>
</dbReference>
<evidence type="ECO:0000256" key="5">
    <source>
        <dbReference type="SAM" id="Phobius"/>
    </source>
</evidence>
<dbReference type="EMBL" id="JAQJAE010000004">
    <property type="protein sequence ID" value="KAJ5597252.1"/>
    <property type="molecule type" value="Genomic_DNA"/>
</dbReference>
<keyword evidence="4 5" id="KW-0472">Membrane</keyword>
<dbReference type="SUPFAM" id="SSF90123">
    <property type="entry name" value="ABC transporter transmembrane region"/>
    <property type="match status" value="1"/>
</dbReference>
<evidence type="ECO:0000256" key="4">
    <source>
        <dbReference type="ARBA" id="ARBA00023136"/>
    </source>
</evidence>
<keyword evidence="3 5" id="KW-1133">Transmembrane helix</keyword>
<dbReference type="GO" id="GO:0140359">
    <property type="term" value="F:ABC-type transporter activity"/>
    <property type="evidence" value="ECO:0007669"/>
    <property type="project" value="InterPro"/>
</dbReference>
<dbReference type="InterPro" id="IPR036640">
    <property type="entry name" value="ABC1_TM_sf"/>
</dbReference>
<dbReference type="PANTHER" id="PTHR43394">
    <property type="entry name" value="ATP-DEPENDENT PERMEASE MDL1, MITOCHONDRIAL"/>
    <property type="match status" value="1"/>
</dbReference>
<dbReference type="Pfam" id="PF00664">
    <property type="entry name" value="ABC_membrane"/>
    <property type="match status" value="1"/>
</dbReference>
<reference evidence="7" key="2">
    <citation type="submission" date="2023-01" db="EMBL/GenBank/DDBJ databases">
        <authorList>
            <person name="Petersen C."/>
        </authorList>
    </citation>
    <scope>NUCLEOTIDE SEQUENCE</scope>
    <source>
        <strain evidence="7">IBT 12815</strain>
    </source>
</reference>
<gene>
    <name evidence="7" type="ORF">N7537_007336</name>
</gene>
<dbReference type="InterPro" id="IPR039421">
    <property type="entry name" value="Type_1_exporter"/>
</dbReference>
<evidence type="ECO:0000256" key="3">
    <source>
        <dbReference type="ARBA" id="ARBA00022989"/>
    </source>
</evidence>
<name>A0AAD6DYC6_9EURO</name>
<dbReference type="GO" id="GO:0016020">
    <property type="term" value="C:membrane"/>
    <property type="evidence" value="ECO:0007669"/>
    <property type="project" value="UniProtKB-SubCell"/>
</dbReference>
<proteinExistence type="predicted"/>
<organism evidence="7 8">
    <name type="scientific">Penicillium hordei</name>
    <dbReference type="NCBI Taxonomy" id="40994"/>
    <lineage>
        <taxon>Eukaryota</taxon>
        <taxon>Fungi</taxon>
        <taxon>Dikarya</taxon>
        <taxon>Ascomycota</taxon>
        <taxon>Pezizomycotina</taxon>
        <taxon>Eurotiomycetes</taxon>
        <taxon>Eurotiomycetidae</taxon>
        <taxon>Eurotiales</taxon>
        <taxon>Aspergillaceae</taxon>
        <taxon>Penicillium</taxon>
    </lineage>
</organism>
<evidence type="ECO:0000256" key="2">
    <source>
        <dbReference type="ARBA" id="ARBA00022692"/>
    </source>
</evidence>
<reference evidence="7" key="1">
    <citation type="journal article" date="2023" name="IMA Fungus">
        <title>Comparative genomic study of the Penicillium genus elucidates a diverse pangenome and 15 lateral gene transfer events.</title>
        <authorList>
            <person name="Petersen C."/>
            <person name="Sorensen T."/>
            <person name="Nielsen M.R."/>
            <person name="Sondergaard T.E."/>
            <person name="Sorensen J.L."/>
            <person name="Fitzpatrick D.A."/>
            <person name="Frisvad J.C."/>
            <person name="Nielsen K.L."/>
        </authorList>
    </citation>
    <scope>NUCLEOTIDE SEQUENCE</scope>
    <source>
        <strain evidence="7">IBT 12815</strain>
    </source>
</reference>
<feature type="transmembrane region" description="Helical" evidence="5">
    <location>
        <begin position="112"/>
        <end position="130"/>
    </location>
</feature>
<dbReference type="InterPro" id="IPR011527">
    <property type="entry name" value="ABC1_TM_dom"/>
</dbReference>
<comment type="subcellular location">
    <subcellularLocation>
        <location evidence="1">Membrane</location>
        <topology evidence="1">Multi-pass membrane protein</topology>
    </subcellularLocation>
</comment>
<feature type="domain" description="ABC transmembrane type-1" evidence="6">
    <location>
        <begin position="108"/>
        <end position="226"/>
    </location>
</feature>
<evidence type="ECO:0000313" key="8">
    <source>
        <dbReference type="Proteomes" id="UP001213799"/>
    </source>
</evidence>
<feature type="transmembrane region" description="Helical" evidence="5">
    <location>
        <begin position="7"/>
        <end position="38"/>
    </location>
</feature>
<accession>A0AAD6DYC6</accession>
<dbReference type="Gene3D" id="1.20.1560.10">
    <property type="entry name" value="ABC transporter type 1, transmembrane domain"/>
    <property type="match status" value="2"/>
</dbReference>
<sequence length="226" mass="24632">MRPKKGFFIIGVSFLAAIIAGAITTMPALLTGLLIGSIQDGWSGGSSQDRSNSELTRFTIYFVYLFLGEMVSCYIANIGFIRTVKTLPSLTISELEKYQLISPPDADLIRDVSVAVQCSASVIAASVIGFMRDWRWTLTLASSIVCITLVFAAGGILLTKHRQQWLGETEASGSIVQEVFSSIRMVMGLNAQSERVARYDSCLAKAERALLGAVFAVIYLAIKLRF</sequence>
<keyword evidence="8" id="KW-1185">Reference proteome</keyword>
<dbReference type="Proteomes" id="UP001213799">
    <property type="component" value="Unassembled WGS sequence"/>
</dbReference>
<feature type="transmembrane region" description="Helical" evidence="5">
    <location>
        <begin position="136"/>
        <end position="158"/>
    </location>
</feature>
<feature type="transmembrane region" description="Helical" evidence="5">
    <location>
        <begin position="58"/>
        <end position="80"/>
    </location>
</feature>
<evidence type="ECO:0000256" key="1">
    <source>
        <dbReference type="ARBA" id="ARBA00004141"/>
    </source>
</evidence>
<dbReference type="GeneID" id="81588635"/>
<comment type="caution">
    <text evidence="7">The sequence shown here is derived from an EMBL/GenBank/DDBJ whole genome shotgun (WGS) entry which is preliminary data.</text>
</comment>
<protein>
    <submittedName>
        <fullName evidence="7">ABC transporter</fullName>
    </submittedName>
</protein>
<keyword evidence="2 5" id="KW-0812">Transmembrane</keyword>
<evidence type="ECO:0000313" key="7">
    <source>
        <dbReference type="EMBL" id="KAJ5597252.1"/>
    </source>
</evidence>
<dbReference type="AlphaFoldDB" id="A0AAD6DYC6"/>
<dbReference type="RefSeq" id="XP_056750469.1">
    <property type="nucleotide sequence ID" value="XM_056898393.1"/>
</dbReference>
<dbReference type="PROSITE" id="PS50929">
    <property type="entry name" value="ABC_TM1F"/>
    <property type="match status" value="1"/>
</dbReference>